<feature type="region of interest" description="Disordered" evidence="1">
    <location>
        <begin position="1"/>
        <end position="22"/>
    </location>
</feature>
<evidence type="ECO:0000313" key="2">
    <source>
        <dbReference type="EMBL" id="CAB4123350.1"/>
    </source>
</evidence>
<dbReference type="EMBL" id="LR796169">
    <property type="protein sequence ID" value="CAB4123350.1"/>
    <property type="molecule type" value="Genomic_DNA"/>
</dbReference>
<feature type="compositionally biased region" description="Polar residues" evidence="1">
    <location>
        <begin position="7"/>
        <end position="22"/>
    </location>
</feature>
<reference evidence="2" key="1">
    <citation type="submission" date="2020-04" db="EMBL/GenBank/DDBJ databases">
        <authorList>
            <person name="Chiriac C."/>
            <person name="Salcher M."/>
            <person name="Ghai R."/>
            <person name="Kavagutti S V."/>
        </authorList>
    </citation>
    <scope>NUCLEOTIDE SEQUENCE</scope>
</reference>
<protein>
    <submittedName>
        <fullName evidence="2">Uncharacterized protein</fullName>
    </submittedName>
</protein>
<name>A0A6J5KTE1_9CAUD</name>
<proteinExistence type="predicted"/>
<accession>A0A6J5KTE1</accession>
<sequence length="80" mass="8951">MAVNQIWGPTQDNPYPNTPLLDQNTQMPTRAWQVWFLNLLNFTRTANSATKGGAVLPSNPVGFIEMTVNGKIVKVPYYNV</sequence>
<organism evidence="2">
    <name type="scientific">uncultured Caudovirales phage</name>
    <dbReference type="NCBI Taxonomy" id="2100421"/>
    <lineage>
        <taxon>Viruses</taxon>
        <taxon>Duplodnaviria</taxon>
        <taxon>Heunggongvirae</taxon>
        <taxon>Uroviricota</taxon>
        <taxon>Caudoviricetes</taxon>
        <taxon>Peduoviridae</taxon>
        <taxon>Maltschvirus</taxon>
        <taxon>Maltschvirus maltsch</taxon>
    </lineage>
</organism>
<evidence type="ECO:0000256" key="1">
    <source>
        <dbReference type="SAM" id="MobiDB-lite"/>
    </source>
</evidence>
<gene>
    <name evidence="2" type="ORF">UFOVP42_37</name>
</gene>